<accession>A0A9N9F1H3</accession>
<protein>
    <submittedName>
        <fullName evidence="1">10780_t:CDS:1</fullName>
    </submittedName>
</protein>
<dbReference type="Proteomes" id="UP000789739">
    <property type="component" value="Unassembled WGS sequence"/>
</dbReference>
<dbReference type="AlphaFoldDB" id="A0A9N9F1H3"/>
<dbReference type="OrthoDB" id="428577at2759"/>
<reference evidence="1" key="1">
    <citation type="submission" date="2021-06" db="EMBL/GenBank/DDBJ databases">
        <authorList>
            <person name="Kallberg Y."/>
            <person name="Tangrot J."/>
            <person name="Rosling A."/>
        </authorList>
    </citation>
    <scope>NUCLEOTIDE SEQUENCE</scope>
    <source>
        <strain evidence="1">BR232B</strain>
    </source>
</reference>
<organism evidence="1 2">
    <name type="scientific">Paraglomus brasilianum</name>
    <dbReference type="NCBI Taxonomy" id="144538"/>
    <lineage>
        <taxon>Eukaryota</taxon>
        <taxon>Fungi</taxon>
        <taxon>Fungi incertae sedis</taxon>
        <taxon>Mucoromycota</taxon>
        <taxon>Glomeromycotina</taxon>
        <taxon>Glomeromycetes</taxon>
        <taxon>Paraglomerales</taxon>
        <taxon>Paraglomeraceae</taxon>
        <taxon>Paraglomus</taxon>
    </lineage>
</organism>
<evidence type="ECO:0000313" key="1">
    <source>
        <dbReference type="EMBL" id="CAG8503578.1"/>
    </source>
</evidence>
<comment type="caution">
    <text evidence="1">The sequence shown here is derived from an EMBL/GenBank/DDBJ whole genome shotgun (WGS) entry which is preliminary data.</text>
</comment>
<evidence type="ECO:0000313" key="2">
    <source>
        <dbReference type="Proteomes" id="UP000789739"/>
    </source>
</evidence>
<keyword evidence="2" id="KW-1185">Reference proteome</keyword>
<name>A0A9N9F1H3_9GLOM</name>
<sequence>MDMLRLMFNEYEEERQIFPVALAATAAPGLISYRAPISHGIFIDPRQEAITKRKWSTDAPAWRIATKGLNLEGNCTNFSCKAYNGSRVIHKWGKRNFDFFAQEHLCKCPICNKYVQPITCGFYDTQWKISGYKKESGSAPVKVKGQWNTASSDGYTTFDDDLTTVIDWKELKIEVR</sequence>
<dbReference type="EMBL" id="CAJVPI010000223">
    <property type="protein sequence ID" value="CAG8503578.1"/>
    <property type="molecule type" value="Genomic_DNA"/>
</dbReference>
<proteinExistence type="predicted"/>
<gene>
    <name evidence="1" type="ORF">PBRASI_LOCUS2736</name>
</gene>